<protein>
    <submittedName>
        <fullName evidence="3">Uncharacterized protein</fullName>
    </submittedName>
</protein>
<evidence type="ECO:0000313" key="3">
    <source>
        <dbReference type="EMBL" id="TDL21624.1"/>
    </source>
</evidence>
<keyword evidence="2" id="KW-0812">Transmembrane</keyword>
<reference evidence="3 4" key="1">
    <citation type="submission" date="2018-06" db="EMBL/GenBank/DDBJ databases">
        <title>A transcriptomic atlas of mushroom development highlights an independent origin of complex multicellularity.</title>
        <authorList>
            <consortium name="DOE Joint Genome Institute"/>
            <person name="Krizsan K."/>
            <person name="Almasi E."/>
            <person name="Merenyi Z."/>
            <person name="Sahu N."/>
            <person name="Viragh M."/>
            <person name="Koszo T."/>
            <person name="Mondo S."/>
            <person name="Kiss B."/>
            <person name="Balint B."/>
            <person name="Kues U."/>
            <person name="Barry K."/>
            <person name="Hegedus J.C."/>
            <person name="Henrissat B."/>
            <person name="Johnson J."/>
            <person name="Lipzen A."/>
            <person name="Ohm R."/>
            <person name="Nagy I."/>
            <person name="Pangilinan J."/>
            <person name="Yan J."/>
            <person name="Xiong Y."/>
            <person name="Grigoriev I.V."/>
            <person name="Hibbett D.S."/>
            <person name="Nagy L.G."/>
        </authorList>
    </citation>
    <scope>NUCLEOTIDE SEQUENCE [LARGE SCALE GENOMIC DNA]</scope>
    <source>
        <strain evidence="3 4">SZMC22713</strain>
    </source>
</reference>
<accession>A0A4Y7Q1V1</accession>
<gene>
    <name evidence="3" type="ORF">BD410DRAFT_898729</name>
</gene>
<feature type="transmembrane region" description="Helical" evidence="2">
    <location>
        <begin position="199"/>
        <end position="222"/>
    </location>
</feature>
<evidence type="ECO:0000256" key="1">
    <source>
        <dbReference type="SAM" id="MobiDB-lite"/>
    </source>
</evidence>
<feature type="compositionally biased region" description="Basic and acidic residues" evidence="1">
    <location>
        <begin position="332"/>
        <end position="347"/>
    </location>
</feature>
<keyword evidence="2" id="KW-0472">Membrane</keyword>
<feature type="transmembrane region" description="Helical" evidence="2">
    <location>
        <begin position="291"/>
        <end position="310"/>
    </location>
</feature>
<evidence type="ECO:0000313" key="4">
    <source>
        <dbReference type="Proteomes" id="UP000294933"/>
    </source>
</evidence>
<feature type="transmembrane region" description="Helical" evidence="2">
    <location>
        <begin position="258"/>
        <end position="279"/>
    </location>
</feature>
<sequence length="357" mass="39223">MASTTCLIPSNPDIAGIGVRISIYVQAATALVPAALKIIEDQLHENTGPKSQRTKFHKTVVNWENIKDIATPNIVLGFALLVSSVIQAHIYGLTVYHALILLNLHIIIGFSVSPYFILSANDGGNPENKENLGGLHPAHMRIAQLHVVHLSCAAGFGLWLFATIKHFDHSDPDCTSSTVYYALGKKVIVDHPGFRDFWIVMYSFLVVPVVNLIFLLFVYFIILLVSVGFFLPIAFIVGVLGGCIGVKTQYMVMGGRLTFVFLAALTPGALILFLTEAMIKVNHVADGESQWTFGQTIALFIALWPLWNVYKQTRETVKRIRAGIEAPETDDPESKTSEEAKNEKDQAGETTSATQKV</sequence>
<keyword evidence="4" id="KW-1185">Reference proteome</keyword>
<feature type="transmembrane region" description="Helical" evidence="2">
    <location>
        <begin position="228"/>
        <end position="246"/>
    </location>
</feature>
<evidence type="ECO:0000256" key="2">
    <source>
        <dbReference type="SAM" id="Phobius"/>
    </source>
</evidence>
<organism evidence="3 4">
    <name type="scientific">Rickenella mellea</name>
    <dbReference type="NCBI Taxonomy" id="50990"/>
    <lineage>
        <taxon>Eukaryota</taxon>
        <taxon>Fungi</taxon>
        <taxon>Dikarya</taxon>
        <taxon>Basidiomycota</taxon>
        <taxon>Agaricomycotina</taxon>
        <taxon>Agaricomycetes</taxon>
        <taxon>Hymenochaetales</taxon>
        <taxon>Rickenellaceae</taxon>
        <taxon>Rickenella</taxon>
    </lineage>
</organism>
<name>A0A4Y7Q1V1_9AGAM</name>
<feature type="compositionally biased region" description="Polar residues" evidence="1">
    <location>
        <begin position="348"/>
        <end position="357"/>
    </location>
</feature>
<dbReference type="VEuPathDB" id="FungiDB:BD410DRAFT_898729"/>
<dbReference type="OrthoDB" id="3351993at2759"/>
<dbReference type="AlphaFoldDB" id="A0A4Y7Q1V1"/>
<feature type="transmembrane region" description="Helical" evidence="2">
    <location>
        <begin position="98"/>
        <end position="118"/>
    </location>
</feature>
<dbReference type="Proteomes" id="UP000294933">
    <property type="component" value="Unassembled WGS sequence"/>
</dbReference>
<feature type="region of interest" description="Disordered" evidence="1">
    <location>
        <begin position="321"/>
        <end position="357"/>
    </location>
</feature>
<feature type="transmembrane region" description="Helical" evidence="2">
    <location>
        <begin position="69"/>
        <end position="86"/>
    </location>
</feature>
<dbReference type="EMBL" id="ML170179">
    <property type="protein sequence ID" value="TDL21624.1"/>
    <property type="molecule type" value="Genomic_DNA"/>
</dbReference>
<proteinExistence type="predicted"/>
<keyword evidence="2" id="KW-1133">Transmembrane helix</keyword>
<feature type="transmembrane region" description="Helical" evidence="2">
    <location>
        <begin position="138"/>
        <end position="161"/>
    </location>
</feature>